<dbReference type="EMBL" id="CABHNW010000160">
    <property type="protein sequence ID" value="VUX40489.1"/>
    <property type="molecule type" value="Genomic_DNA"/>
</dbReference>
<organism evidence="2 3">
    <name type="scientific">Blautia luti</name>
    <dbReference type="NCBI Taxonomy" id="89014"/>
    <lineage>
        <taxon>Bacteria</taxon>
        <taxon>Bacillati</taxon>
        <taxon>Bacillota</taxon>
        <taxon>Clostridia</taxon>
        <taxon>Lachnospirales</taxon>
        <taxon>Lachnospiraceae</taxon>
        <taxon>Blautia</taxon>
    </lineage>
</organism>
<dbReference type="PANTHER" id="PTHR33238">
    <property type="entry name" value="IRON (METAL) DEPENDENT REPRESSOR, DTXR FAMILY"/>
    <property type="match status" value="1"/>
</dbReference>
<proteinExistence type="predicted"/>
<feature type="domain" description="Iron dependent repressor metal binding and dimerisation" evidence="1">
    <location>
        <begin position="56"/>
        <end position="112"/>
    </location>
</feature>
<dbReference type="InterPro" id="IPR050536">
    <property type="entry name" value="DtxR_MntR_Metal-Reg"/>
</dbReference>
<evidence type="ECO:0000313" key="2">
    <source>
        <dbReference type="EMBL" id="VUX40489.1"/>
    </source>
</evidence>
<dbReference type="InterPro" id="IPR036390">
    <property type="entry name" value="WH_DNA-bd_sf"/>
</dbReference>
<dbReference type="PANTHER" id="PTHR33238:SF7">
    <property type="entry name" value="IRON-DEPENDENT TRANSCRIPTIONAL REGULATOR"/>
    <property type="match status" value="1"/>
</dbReference>
<dbReference type="SUPFAM" id="SSF46785">
    <property type="entry name" value="Winged helix' DNA-binding domain"/>
    <property type="match status" value="1"/>
</dbReference>
<sequence>MLEELCSLAKKDARITIPEICGRMEMTRREVLAYLKQLSARGYVKTEENKSYVRLTELGRIRGEECRHRHETFTQFLEYVGVNSETAEEDACRMEHVASEETVQQIHNFINYGSTFERVMKKTDLRYYYEPGDYTFMMGIYYMEKTCPRRLTTEFKDYREQISLHVKEEDSCFELLRTDQTKNRLDLWYRDPETGWMKAAEKDGNPLIPTGVFQYFLRHHDPVIEGTALVAFAREGENPMEWNSRELDVHIW</sequence>
<dbReference type="GO" id="GO:0046914">
    <property type="term" value="F:transition metal ion binding"/>
    <property type="evidence" value="ECO:0007669"/>
    <property type="project" value="InterPro"/>
</dbReference>
<dbReference type="SMART" id="SM00529">
    <property type="entry name" value="HTH_DTXR"/>
    <property type="match status" value="1"/>
</dbReference>
<dbReference type="Gene3D" id="1.10.10.10">
    <property type="entry name" value="Winged helix-like DNA-binding domain superfamily/Winged helix DNA-binding domain"/>
    <property type="match status" value="1"/>
</dbReference>
<protein>
    <submittedName>
        <fullName evidence="2">Manganese transport regulator MntR</fullName>
    </submittedName>
</protein>
<gene>
    <name evidence="2" type="ORF">RSSSTS7063_01091</name>
</gene>
<dbReference type="AlphaFoldDB" id="A0A564W6G7"/>
<dbReference type="Gene3D" id="1.10.60.10">
    <property type="entry name" value="Iron dependent repressor, metal binding and dimerisation domain"/>
    <property type="match status" value="1"/>
</dbReference>
<evidence type="ECO:0000259" key="1">
    <source>
        <dbReference type="Pfam" id="PF02742"/>
    </source>
</evidence>
<dbReference type="InterPro" id="IPR036388">
    <property type="entry name" value="WH-like_DNA-bd_sf"/>
</dbReference>
<accession>A0A564W6G7</accession>
<reference evidence="2 3" key="1">
    <citation type="submission" date="2019-07" db="EMBL/GenBank/DDBJ databases">
        <authorList>
            <person name="Hibberd C M."/>
            <person name="Gehrig L. J."/>
            <person name="Chang H.-W."/>
            <person name="Venkatesh S."/>
        </authorList>
    </citation>
    <scope>NUCLEOTIDE SEQUENCE [LARGE SCALE GENOMIC DNA]</scope>
    <source>
        <strain evidence="2">Blautia_luti_SSTS_Bg7063</strain>
    </source>
</reference>
<evidence type="ECO:0000313" key="3">
    <source>
        <dbReference type="Proteomes" id="UP000408482"/>
    </source>
</evidence>
<dbReference type="SUPFAM" id="SSF47979">
    <property type="entry name" value="Iron-dependent repressor protein, dimerization domain"/>
    <property type="match status" value="1"/>
</dbReference>
<keyword evidence="3" id="KW-1185">Reference proteome</keyword>
<dbReference type="Pfam" id="PF02742">
    <property type="entry name" value="Fe_dep_repr_C"/>
    <property type="match status" value="1"/>
</dbReference>
<dbReference type="InterPro" id="IPR036421">
    <property type="entry name" value="Fe_dep_repressor_sf"/>
</dbReference>
<dbReference type="GO" id="GO:0003700">
    <property type="term" value="F:DNA-binding transcription factor activity"/>
    <property type="evidence" value="ECO:0007669"/>
    <property type="project" value="InterPro"/>
</dbReference>
<dbReference type="InterPro" id="IPR001367">
    <property type="entry name" value="Fe_dep_repressor"/>
</dbReference>
<dbReference type="InterPro" id="IPR022689">
    <property type="entry name" value="Iron_dep_repressor"/>
</dbReference>
<dbReference type="GO" id="GO:0046983">
    <property type="term" value="F:protein dimerization activity"/>
    <property type="evidence" value="ECO:0007669"/>
    <property type="project" value="InterPro"/>
</dbReference>
<name>A0A564W6G7_9FIRM</name>
<dbReference type="Proteomes" id="UP000408482">
    <property type="component" value="Unassembled WGS sequence"/>
</dbReference>